<evidence type="ECO:0000313" key="15">
    <source>
        <dbReference type="EMBL" id="PFX31771.1"/>
    </source>
</evidence>
<evidence type="ECO:0000256" key="8">
    <source>
        <dbReference type="ARBA" id="ARBA00023242"/>
    </source>
</evidence>
<evidence type="ECO:0000259" key="13">
    <source>
        <dbReference type="PROSITE" id="PS51192"/>
    </source>
</evidence>
<evidence type="ECO:0000256" key="1">
    <source>
        <dbReference type="ARBA" id="ARBA00004123"/>
    </source>
</evidence>
<dbReference type="FunFam" id="1.20.120.1080:FF:000008">
    <property type="entry name" value="probable ATP-dependent RNA helicase YTHDC2"/>
    <property type="match status" value="1"/>
</dbReference>
<evidence type="ECO:0000256" key="5">
    <source>
        <dbReference type="ARBA" id="ARBA00022806"/>
    </source>
</evidence>
<feature type="region of interest" description="Disordered" evidence="10">
    <location>
        <begin position="404"/>
        <end position="428"/>
    </location>
</feature>
<dbReference type="SMART" id="SM00490">
    <property type="entry name" value="HELICc"/>
    <property type="match status" value="1"/>
</dbReference>
<evidence type="ECO:0000256" key="9">
    <source>
        <dbReference type="ARBA" id="ARBA00047984"/>
    </source>
</evidence>
<evidence type="ECO:0000259" key="14">
    <source>
        <dbReference type="PROSITE" id="PS51194"/>
    </source>
</evidence>
<feature type="compositionally biased region" description="Acidic residues" evidence="10">
    <location>
        <begin position="553"/>
        <end position="566"/>
    </location>
</feature>
<dbReference type="Gene3D" id="3.10.590.10">
    <property type="entry name" value="ph1033 like domains"/>
    <property type="match status" value="1"/>
</dbReference>
<dbReference type="Pfam" id="PF12796">
    <property type="entry name" value="Ank_2"/>
    <property type="match status" value="1"/>
</dbReference>
<feature type="domain" description="YTH" evidence="11">
    <location>
        <begin position="1350"/>
        <end position="1480"/>
    </location>
</feature>
<dbReference type="InterPro" id="IPR007502">
    <property type="entry name" value="Helicase-assoc_dom"/>
</dbReference>
<dbReference type="SMART" id="SM00847">
    <property type="entry name" value="HA2"/>
    <property type="match status" value="1"/>
</dbReference>
<feature type="region of interest" description="Disordered" evidence="10">
    <location>
        <begin position="547"/>
        <end position="570"/>
    </location>
</feature>
<dbReference type="FunFam" id="3.40.50.300:FF:000284">
    <property type="entry name" value="probable ATP-dependent RNA helicase YTHDC2"/>
    <property type="match status" value="1"/>
</dbReference>
<comment type="subcellular location">
    <subcellularLocation>
        <location evidence="1">Nucleus</location>
    </subcellularLocation>
</comment>
<feature type="region of interest" description="Disordered" evidence="10">
    <location>
        <begin position="493"/>
        <end position="512"/>
    </location>
</feature>
<dbReference type="GO" id="GO:0005634">
    <property type="term" value="C:nucleus"/>
    <property type="evidence" value="ECO:0007669"/>
    <property type="project" value="UniProtKB-SubCell"/>
</dbReference>
<evidence type="ECO:0000256" key="2">
    <source>
        <dbReference type="ARBA" id="ARBA00008792"/>
    </source>
</evidence>
<keyword evidence="8" id="KW-0539">Nucleus</keyword>
<dbReference type="PROSITE" id="PS51192">
    <property type="entry name" value="HELICASE_ATP_BIND_1"/>
    <property type="match status" value="1"/>
</dbReference>
<feature type="domain" description="Helicase ATP-binding" evidence="13">
    <location>
        <begin position="180"/>
        <end position="346"/>
    </location>
</feature>
<dbReference type="Pfam" id="PF01424">
    <property type="entry name" value="R3H"/>
    <property type="match status" value="1"/>
</dbReference>
<feature type="domain" description="Helicase C-terminal" evidence="14">
    <location>
        <begin position="707"/>
        <end position="874"/>
    </location>
</feature>
<evidence type="ECO:0000313" key="16">
    <source>
        <dbReference type="Proteomes" id="UP000225706"/>
    </source>
</evidence>
<feature type="domain" description="R3H" evidence="12">
    <location>
        <begin position="20"/>
        <end position="84"/>
    </location>
</feature>
<dbReference type="Pfam" id="PF04146">
    <property type="entry name" value="YTH"/>
    <property type="match status" value="1"/>
</dbReference>
<dbReference type="PANTHER" id="PTHR18934">
    <property type="entry name" value="ATP-DEPENDENT RNA HELICASE"/>
    <property type="match status" value="1"/>
</dbReference>
<dbReference type="SMART" id="SM00393">
    <property type="entry name" value="R3H"/>
    <property type="match status" value="1"/>
</dbReference>
<evidence type="ECO:0000256" key="7">
    <source>
        <dbReference type="ARBA" id="ARBA00022884"/>
    </source>
</evidence>
<dbReference type="GO" id="GO:0005524">
    <property type="term" value="F:ATP binding"/>
    <property type="evidence" value="ECO:0007669"/>
    <property type="project" value="UniProtKB-KW"/>
</dbReference>
<dbReference type="InterPro" id="IPR007275">
    <property type="entry name" value="YTH_domain"/>
</dbReference>
<keyword evidence="5 15" id="KW-0347">Helicase</keyword>
<dbReference type="InterPro" id="IPR036867">
    <property type="entry name" value="R3H_dom_sf"/>
</dbReference>
<dbReference type="PANTHER" id="PTHR18934:SF213">
    <property type="entry name" value="3'-5' RNA HELICASE YTHDC2"/>
    <property type="match status" value="1"/>
</dbReference>
<dbReference type="STRING" id="50429.A0A2B4SPD4"/>
<proteinExistence type="inferred from homology"/>
<feature type="compositionally biased region" description="Basic and acidic residues" evidence="10">
    <location>
        <begin position="1169"/>
        <end position="1184"/>
    </location>
</feature>
<dbReference type="InterPro" id="IPR014001">
    <property type="entry name" value="Helicase_ATP-bd"/>
</dbReference>
<feature type="region of interest" description="Disordered" evidence="10">
    <location>
        <begin position="454"/>
        <end position="484"/>
    </location>
</feature>
<feature type="region of interest" description="Disordered" evidence="10">
    <location>
        <begin position="1158"/>
        <end position="1201"/>
    </location>
</feature>
<protein>
    <submittedName>
        <fullName evidence="15">Putative ATP-dependent RNA helicase YTHDC2</fullName>
    </submittedName>
</protein>
<comment type="catalytic activity">
    <reaction evidence="9">
        <text>ATP + H2O = ADP + phosphate + H(+)</text>
        <dbReference type="Rhea" id="RHEA:13065"/>
        <dbReference type="ChEBI" id="CHEBI:15377"/>
        <dbReference type="ChEBI" id="CHEBI:15378"/>
        <dbReference type="ChEBI" id="CHEBI:30616"/>
        <dbReference type="ChEBI" id="CHEBI:43474"/>
        <dbReference type="ChEBI" id="CHEBI:456216"/>
        <dbReference type="EC" id="3.6.4.13"/>
    </reaction>
</comment>
<feature type="region of interest" description="Disordered" evidence="10">
    <location>
        <begin position="1482"/>
        <end position="1517"/>
    </location>
</feature>
<keyword evidence="3" id="KW-0547">Nucleotide-binding</keyword>
<dbReference type="InterPro" id="IPR048333">
    <property type="entry name" value="HA2_WH"/>
</dbReference>
<feature type="compositionally biased region" description="Polar residues" evidence="10">
    <location>
        <begin position="1321"/>
        <end position="1345"/>
    </location>
</feature>
<dbReference type="PROSITE" id="PS51194">
    <property type="entry name" value="HELICASE_CTER"/>
    <property type="match status" value="1"/>
</dbReference>
<dbReference type="EMBL" id="LSMT01000031">
    <property type="protein sequence ID" value="PFX31771.1"/>
    <property type="molecule type" value="Genomic_DNA"/>
</dbReference>
<dbReference type="Gene3D" id="3.30.1370.50">
    <property type="entry name" value="R3H-like domain"/>
    <property type="match status" value="1"/>
</dbReference>
<dbReference type="SUPFAM" id="SSF48403">
    <property type="entry name" value="Ankyrin repeat"/>
    <property type="match status" value="1"/>
</dbReference>
<dbReference type="GO" id="GO:0003724">
    <property type="term" value="F:RNA helicase activity"/>
    <property type="evidence" value="ECO:0007669"/>
    <property type="project" value="UniProtKB-EC"/>
</dbReference>
<dbReference type="SUPFAM" id="SSF82708">
    <property type="entry name" value="R3H domain"/>
    <property type="match status" value="1"/>
</dbReference>
<dbReference type="GO" id="GO:0003677">
    <property type="term" value="F:DNA binding"/>
    <property type="evidence" value="ECO:0007669"/>
    <property type="project" value="UniProtKB-ARBA"/>
</dbReference>
<dbReference type="InterPro" id="IPR011545">
    <property type="entry name" value="DEAD/DEAH_box_helicase_dom"/>
</dbReference>
<dbReference type="InterPro" id="IPR034083">
    <property type="entry name" value="R3H_DEXH_helicase"/>
</dbReference>
<dbReference type="Pfam" id="PF07717">
    <property type="entry name" value="OB_NTP_bind"/>
    <property type="match status" value="1"/>
</dbReference>
<comment type="similarity">
    <text evidence="2">Belongs to the DEAD box helicase family. DEAH subfamily.</text>
</comment>
<feature type="compositionally biased region" description="Basic and acidic residues" evidence="10">
    <location>
        <begin position="457"/>
        <end position="471"/>
    </location>
</feature>
<reference evidence="16" key="1">
    <citation type="journal article" date="2017" name="bioRxiv">
        <title>Comparative analysis of the genomes of Stylophora pistillata and Acropora digitifera provides evidence for extensive differences between species of corals.</title>
        <authorList>
            <person name="Voolstra C.R."/>
            <person name="Li Y."/>
            <person name="Liew Y.J."/>
            <person name="Baumgarten S."/>
            <person name="Zoccola D."/>
            <person name="Flot J.-F."/>
            <person name="Tambutte S."/>
            <person name="Allemand D."/>
            <person name="Aranda M."/>
        </authorList>
    </citation>
    <scope>NUCLEOTIDE SEQUENCE [LARGE SCALE GENOMIC DNA]</scope>
</reference>
<dbReference type="Gene3D" id="3.40.50.300">
    <property type="entry name" value="P-loop containing nucleotide triphosphate hydrolases"/>
    <property type="match status" value="2"/>
</dbReference>
<dbReference type="PROSITE" id="PS50882">
    <property type="entry name" value="YTH"/>
    <property type="match status" value="1"/>
</dbReference>
<comment type="caution">
    <text evidence="15">The sequence shown here is derived from an EMBL/GenBank/DDBJ whole genome shotgun (WGS) entry which is preliminary data.</text>
</comment>
<keyword evidence="6" id="KW-0067">ATP-binding</keyword>
<dbReference type="Pfam" id="PF04408">
    <property type="entry name" value="WHD_HA2"/>
    <property type="match status" value="1"/>
</dbReference>
<sequence length="1626" mass="181699">MAATGSSKTKRGQREICVKEEFKIAVKIALDRFRFEEKQKVLEFPSSFTSVERAYVHRLCQNLGLKSKSNGNGSNRFLTVSKKMVSAATCSTVLKLTSSASHHIEHLLKKYPLNIKERQELQPKTERSTVTFDTGRVGRENRVVGKLNNNTAAVPPVVKENDFFSFRKSLPVFELQEQIMKLISENQVVLISGETGSGKTTQVPQFILEEACAHSTPCRVVCTQPRRISALSVSERVANERGERLGQTVGYQIRLDNRISPKTLLTYCTTGVLLRTLMSGDNSLSFITHVIVDEVHERDRFSDFLLIALRDLLTVNRRLKLILMSAALDINLFIDYFGKCPVIHVPGRCFDVQAYFLEDVLKMTSYCNKEMAKHLKHNQIKNVTGEKHGNMSLPTKQEISNAVNDEEVEGSHKDNETEGETNVSTEELGPICADIEAEGMFGEELQPLEDVELEDDSVQKLDKDSRDKDYLPEFQLDEELGDGDMEEGILLEEEEGVNEANDDEDDEEGDDVDIEEIEDKVDDGDIKELDEAVEEIKLQEDNCDNALQGLANDENDNQDEESDSEEQYLRQEMDDSISQAWLNGDEDSFVQILYLIMHENISVDYQHSDTQATALMVASGRGCAGVVEQLLGLGANPHIKEPKKGWTAIDWAKKWEHSDVVKILESSLSSPKVPYVEETALERESKELSEESKELLGIYHKTFDDDRVDLDLITCLLTHICNTQQEVTVAYLADVKINLFLPHQKYQIYILHSSMQPSEQREVFRKLHQSTRKIILSTNIAETSVTIDDVVFVIDSGKVKEKSFDALTSVSSLQSVWVSKASAIQRKGRAGRCSPGICYHLFSRVRHDSFLEYQIPELLRIPLQELCLHTKLLASPNTSISDFLSKAPEAPPALVLRNAVALLKTIDALDQWEDLTDLGRHLADLPLSPQLGKMILYSVVLKCVDPVVTIACALAYRDPFILPMYPSEKKAAATARKRFVLDPFSDHLVFVQAFRGWQRARSEGDDIKFCRRNYLSQATLEIMAGMRAQVLGQLKFAGFIRPRGAGDIRDLNSNSNNWAVVKAALCAGTFPQVARVDRSAKKLTTQKESKVRFHNSSILYQSPTNGDSMFTAQTKAINKLPSDWIIYEEMSRLYTTVTVKCCTLVSPVTIALFTGPSLSSEHVTQDPSAARDSERYLGDGRVQESESSDSETEETSGRKEKNSALFNVDEWIALSASQEVVNHVSYLHHKLQALFIRRIRSPSRPWSQVDEMVVRAVAAVLTAEEQAMNPSLHPRQRRTRPGFESGSDSRSPRPRSGEQFSPSRDRPRDSSGSSPRVKSEIPSSSLSGNKVSNDSWSPRASQQSEKSSEARYFIMKCNNQRNLDISMAKGIWATTLANEKKLNKAFKESKHVMLVFSVQGSGHFQGYAQMTSPIGKDKSPEFGSSSLSGVFSVEWMKKASIPFQQAHHLVNPWNDHKKVQISRDGQELEPKIGEELCMLWDADQSGGNGRTPRSTNNTSRRGKPSGPAQGDPHAATGQWQGAQYTAMQQVYATHTPSMPIPVPIPSAHSRHTIAAPYPRPQVVAAQPMAVHPHPTVPFGAHAMALQSQFRPTAAPRFPGAVVQAPHIRTMGAPPRASRGSYHSPRK</sequence>
<evidence type="ECO:0000259" key="12">
    <source>
        <dbReference type="PROSITE" id="PS51061"/>
    </source>
</evidence>
<dbReference type="Gene3D" id="1.25.40.20">
    <property type="entry name" value="Ankyrin repeat-containing domain"/>
    <property type="match status" value="1"/>
</dbReference>
<keyword evidence="16" id="KW-1185">Reference proteome</keyword>
<dbReference type="InterPro" id="IPR011709">
    <property type="entry name" value="DEAD-box_helicase_OB_fold"/>
</dbReference>
<dbReference type="CDD" id="cd21134">
    <property type="entry name" value="YTH"/>
    <property type="match status" value="1"/>
</dbReference>
<dbReference type="Pfam" id="PF26026">
    <property type="entry name" value="RNA_hel_CTD"/>
    <property type="match status" value="1"/>
</dbReference>
<evidence type="ECO:0000259" key="11">
    <source>
        <dbReference type="PROSITE" id="PS50882"/>
    </source>
</evidence>
<evidence type="ECO:0000256" key="10">
    <source>
        <dbReference type="SAM" id="MobiDB-lite"/>
    </source>
</evidence>
<dbReference type="FunFam" id="3.30.1370.50:FF:000002">
    <property type="entry name" value="Immunoglobulin mu DNA-binding protein 2"/>
    <property type="match status" value="1"/>
</dbReference>
<evidence type="ECO:0000256" key="3">
    <source>
        <dbReference type="ARBA" id="ARBA00022741"/>
    </source>
</evidence>
<dbReference type="InterPro" id="IPR036770">
    <property type="entry name" value="Ankyrin_rpt-contain_sf"/>
</dbReference>
<dbReference type="InterPro" id="IPR001374">
    <property type="entry name" value="R3H_dom"/>
</dbReference>
<name>A0A2B4SPD4_STYPI</name>
<dbReference type="Gene3D" id="1.20.120.1080">
    <property type="match status" value="1"/>
</dbReference>
<dbReference type="InterPro" id="IPR001650">
    <property type="entry name" value="Helicase_C-like"/>
</dbReference>
<organism evidence="15 16">
    <name type="scientific">Stylophora pistillata</name>
    <name type="common">Smooth cauliflower coral</name>
    <dbReference type="NCBI Taxonomy" id="50429"/>
    <lineage>
        <taxon>Eukaryota</taxon>
        <taxon>Metazoa</taxon>
        <taxon>Cnidaria</taxon>
        <taxon>Anthozoa</taxon>
        <taxon>Hexacorallia</taxon>
        <taxon>Scleractinia</taxon>
        <taxon>Astrocoeniina</taxon>
        <taxon>Pocilloporidae</taxon>
        <taxon>Stylophora</taxon>
    </lineage>
</organism>
<dbReference type="InterPro" id="IPR002110">
    <property type="entry name" value="Ankyrin_rpt"/>
</dbReference>
<dbReference type="PROSITE" id="PS51061">
    <property type="entry name" value="R3H"/>
    <property type="match status" value="1"/>
</dbReference>
<gene>
    <name evidence="15" type="primary">Ythdc2</name>
    <name evidence="15" type="ORF">AWC38_SpisGene3331</name>
</gene>
<feature type="compositionally biased region" description="Low complexity" evidence="10">
    <location>
        <begin position="1490"/>
        <end position="1499"/>
    </location>
</feature>
<dbReference type="GO" id="GO:0003723">
    <property type="term" value="F:RNA binding"/>
    <property type="evidence" value="ECO:0007669"/>
    <property type="project" value="UniProtKB-KW"/>
</dbReference>
<dbReference type="CDD" id="cd06007">
    <property type="entry name" value="R3H_DEXH_helicase"/>
    <property type="match status" value="1"/>
</dbReference>
<dbReference type="SUPFAM" id="SSF52540">
    <property type="entry name" value="P-loop containing nucleoside triphosphate hydrolases"/>
    <property type="match status" value="2"/>
</dbReference>
<evidence type="ECO:0000256" key="6">
    <source>
        <dbReference type="ARBA" id="ARBA00022840"/>
    </source>
</evidence>
<dbReference type="InterPro" id="IPR027417">
    <property type="entry name" value="P-loop_NTPase"/>
</dbReference>
<dbReference type="CDD" id="cd18791">
    <property type="entry name" value="SF2_C_RHA"/>
    <property type="match status" value="1"/>
</dbReference>
<dbReference type="InterPro" id="IPR059023">
    <property type="entry name" value="RNA_hel_CTD"/>
</dbReference>
<dbReference type="Pfam" id="PF21010">
    <property type="entry name" value="HA2_C"/>
    <property type="match status" value="1"/>
</dbReference>
<dbReference type="OrthoDB" id="6020118at2759"/>
<feature type="region of interest" description="Disordered" evidence="10">
    <location>
        <begin position="1265"/>
        <end position="1348"/>
    </location>
</feature>
<feature type="compositionally biased region" description="Acidic residues" evidence="10">
    <location>
        <begin position="475"/>
        <end position="484"/>
    </location>
</feature>
<accession>A0A2B4SPD4</accession>
<dbReference type="Pfam" id="PF00270">
    <property type="entry name" value="DEAD"/>
    <property type="match status" value="1"/>
</dbReference>
<dbReference type="Proteomes" id="UP000225706">
    <property type="component" value="Unassembled WGS sequence"/>
</dbReference>
<dbReference type="Pfam" id="PF00271">
    <property type="entry name" value="Helicase_C"/>
    <property type="match status" value="1"/>
</dbReference>
<dbReference type="SMART" id="SM00487">
    <property type="entry name" value="DEXDc"/>
    <property type="match status" value="1"/>
</dbReference>
<evidence type="ECO:0000256" key="4">
    <source>
        <dbReference type="ARBA" id="ARBA00022801"/>
    </source>
</evidence>
<keyword evidence="4" id="KW-0378">Hydrolase</keyword>
<feature type="compositionally biased region" description="Polar residues" evidence="10">
    <location>
        <begin position="1158"/>
        <end position="1167"/>
    </location>
</feature>
<dbReference type="GO" id="GO:0016787">
    <property type="term" value="F:hydrolase activity"/>
    <property type="evidence" value="ECO:0007669"/>
    <property type="project" value="UniProtKB-KW"/>
</dbReference>
<keyword evidence="7" id="KW-0694">RNA-binding</keyword>